<gene>
    <name evidence="1" type="ORF">QO034_06565</name>
</gene>
<comment type="caution">
    <text evidence="1">The sequence shown here is derived from an EMBL/GenBank/DDBJ whole genome shotgun (WGS) entry which is preliminary data.</text>
</comment>
<accession>A0ABT7FCD0</accession>
<evidence type="ECO:0000313" key="2">
    <source>
        <dbReference type="Proteomes" id="UP001227126"/>
    </source>
</evidence>
<keyword evidence="2" id="KW-1185">Reference proteome</keyword>
<reference evidence="1 2" key="1">
    <citation type="submission" date="2023-05" db="EMBL/GenBank/DDBJ databases">
        <title>Sedimentitalea sp. nov. JM2-8.</title>
        <authorList>
            <person name="Huang J."/>
        </authorList>
    </citation>
    <scope>NUCLEOTIDE SEQUENCE [LARGE SCALE GENOMIC DNA]</scope>
    <source>
        <strain evidence="1 2">JM2-8</strain>
    </source>
</reference>
<dbReference type="Pfam" id="PF23840">
    <property type="entry name" value="Phage_tail_terminator"/>
    <property type="match status" value="1"/>
</dbReference>
<dbReference type="EMBL" id="JASNJE010000005">
    <property type="protein sequence ID" value="MDK3072767.1"/>
    <property type="molecule type" value="Genomic_DNA"/>
</dbReference>
<protein>
    <submittedName>
        <fullName evidence="1">Uncharacterized protein</fullName>
    </submittedName>
</protein>
<dbReference type="Proteomes" id="UP001227126">
    <property type="component" value="Unassembled WGS sequence"/>
</dbReference>
<evidence type="ECO:0000313" key="1">
    <source>
        <dbReference type="EMBL" id="MDK3072767.1"/>
    </source>
</evidence>
<organism evidence="1 2">
    <name type="scientific">Sedimentitalea xiamensis</name>
    <dbReference type="NCBI Taxonomy" id="3050037"/>
    <lineage>
        <taxon>Bacteria</taxon>
        <taxon>Pseudomonadati</taxon>
        <taxon>Pseudomonadota</taxon>
        <taxon>Alphaproteobacteria</taxon>
        <taxon>Rhodobacterales</taxon>
        <taxon>Paracoccaceae</taxon>
        <taxon>Sedimentitalea</taxon>
    </lineage>
</organism>
<sequence length="130" mass="13912">MPDLGSRVEGALDLADMLRAGRLPENTNAIVLPVGLAGRAADAASGLYRQAFTETVGVLLLARVHDRTGRRALGRIRPLIMEVVEAIAGWTPGDQLGVFQLKGGRIVSMTGGTLIYQVEFTIDDQLRIAT</sequence>
<dbReference type="InterPro" id="IPR056912">
    <property type="entry name" value="Phage_JBD30_tail_term-like"/>
</dbReference>
<proteinExistence type="predicted"/>
<name>A0ABT7FCD0_9RHOB</name>